<evidence type="ECO:0008006" key="4">
    <source>
        <dbReference type="Google" id="ProtNLM"/>
    </source>
</evidence>
<dbReference type="KEGG" id="tsv:DSM104635_01635"/>
<organism evidence="2 3">
    <name type="scientific">Terricaulis silvestris</name>
    <dbReference type="NCBI Taxonomy" id="2686094"/>
    <lineage>
        <taxon>Bacteria</taxon>
        <taxon>Pseudomonadati</taxon>
        <taxon>Pseudomonadota</taxon>
        <taxon>Alphaproteobacteria</taxon>
        <taxon>Caulobacterales</taxon>
        <taxon>Caulobacteraceae</taxon>
        <taxon>Terricaulis</taxon>
    </lineage>
</organism>
<protein>
    <recommendedName>
        <fullName evidence="4">DUF4350 domain-containing protein</fullName>
    </recommendedName>
</protein>
<keyword evidence="3" id="KW-1185">Reference proteome</keyword>
<dbReference type="AlphaFoldDB" id="A0A6I6MPK1"/>
<dbReference type="EMBL" id="CP047045">
    <property type="protein sequence ID" value="QGZ94804.1"/>
    <property type="molecule type" value="Genomic_DNA"/>
</dbReference>
<keyword evidence="1" id="KW-0472">Membrane</keyword>
<evidence type="ECO:0000256" key="1">
    <source>
        <dbReference type="SAM" id="Phobius"/>
    </source>
</evidence>
<dbReference type="Proteomes" id="UP000431269">
    <property type="component" value="Chromosome"/>
</dbReference>
<evidence type="ECO:0000313" key="3">
    <source>
        <dbReference type="Proteomes" id="UP000431269"/>
    </source>
</evidence>
<dbReference type="RefSeq" id="WP_158765713.1">
    <property type="nucleotide sequence ID" value="NZ_CP047045.1"/>
</dbReference>
<keyword evidence="1" id="KW-1133">Transmembrane helix</keyword>
<accession>A0A6I6MPK1</accession>
<name>A0A6I6MPK1_9CAUL</name>
<keyword evidence="1" id="KW-0812">Transmembrane</keyword>
<feature type="transmembrane region" description="Helical" evidence="1">
    <location>
        <begin position="17"/>
        <end position="40"/>
    </location>
</feature>
<reference evidence="3" key="1">
    <citation type="submission" date="2019-12" db="EMBL/GenBank/DDBJ databases">
        <title>Complete genome of Terracaulis silvestris 0127_4.</title>
        <authorList>
            <person name="Vieira S."/>
            <person name="Riedel T."/>
            <person name="Sproer C."/>
            <person name="Pascual J."/>
            <person name="Boedeker C."/>
            <person name="Overmann J."/>
        </authorList>
    </citation>
    <scope>NUCLEOTIDE SEQUENCE [LARGE SCALE GENOMIC DNA]</scope>
    <source>
        <strain evidence="3">0127_4</strain>
    </source>
</reference>
<gene>
    <name evidence="2" type="ORF">DSM104635_01635</name>
</gene>
<sequence>MTAVAPARRGGGGFSPMVMLAVILVGVFSFAAFFTLSAFAPELTTGRDGRAHALSTSAVGFAGVVRLERVRGVDVSIGRQPMDPARLESLVVLTPENPISIEELDDAAGSATLVVLPKWAVGPHPTHRGWVSRYSQYDDGSLGVLINEIAPGVVFAQAEGEGAVRLSYRDKTTRTSGRIERLQTISGPNLTPMVTDGSGRTVLARFDRGGFLPIYILADPDFLNTLGMGDRNTAQAGLAMLDQMRVENEPIIFDVTLNGLGASRSALRLAFEPPFLGATLGLAIGAGLLGWRAAARFGPAAPARRAIALGKAALADNSAALIRLARREQRMGAGYARLIAGDLAELISGSRKSDEEAAALLNRLAGIHGVTPNYTQLEAEAANAKTPHQMLEAARKLHAWKEEMTRATR</sequence>
<proteinExistence type="predicted"/>
<evidence type="ECO:0000313" key="2">
    <source>
        <dbReference type="EMBL" id="QGZ94804.1"/>
    </source>
</evidence>